<evidence type="ECO:0000313" key="2">
    <source>
        <dbReference type="Proteomes" id="UP000654345"/>
    </source>
</evidence>
<comment type="caution">
    <text evidence="1">The sequence shown here is derived from an EMBL/GenBank/DDBJ whole genome shotgun (WGS) entry which is preliminary data.</text>
</comment>
<protein>
    <submittedName>
        <fullName evidence="1">Uncharacterized protein</fullName>
    </submittedName>
</protein>
<sequence>MAVLNGFEVQFSNQKDHHLGRLQVDVEIDSIKETFVTVKITYGLCDWSGSWDDGYDGTIRFSVIAE</sequence>
<accession>A0ABQ3UUT5</accession>
<reference evidence="1 2" key="1">
    <citation type="journal article" date="2021" name="Int. J. Syst. Evol. Microbiol.">
        <title>Reticulibacter mediterranei gen. nov., sp. nov., within the new family Reticulibacteraceae fam. nov., and Ktedonospora formicarum gen. nov., sp. nov., Ktedonobacter robiniae sp. nov., Dictyobacter formicarum sp. nov. and Dictyobacter arantiisoli sp. nov., belonging to the class Ktedonobacteria.</title>
        <authorList>
            <person name="Yabe S."/>
            <person name="Zheng Y."/>
            <person name="Wang C.M."/>
            <person name="Sakai Y."/>
            <person name="Abe K."/>
            <person name="Yokota A."/>
            <person name="Donadio S."/>
            <person name="Cavaletti L."/>
            <person name="Monciardini P."/>
        </authorList>
    </citation>
    <scope>NUCLEOTIDE SEQUENCE [LARGE SCALE GENOMIC DNA]</scope>
    <source>
        <strain evidence="1 2">SOSP1-30</strain>
    </source>
</reference>
<proteinExistence type="predicted"/>
<dbReference type="Proteomes" id="UP000654345">
    <property type="component" value="Unassembled WGS sequence"/>
</dbReference>
<organism evidence="1 2">
    <name type="scientific">Ktedonobacter robiniae</name>
    <dbReference type="NCBI Taxonomy" id="2778365"/>
    <lineage>
        <taxon>Bacteria</taxon>
        <taxon>Bacillati</taxon>
        <taxon>Chloroflexota</taxon>
        <taxon>Ktedonobacteria</taxon>
        <taxon>Ktedonobacterales</taxon>
        <taxon>Ktedonobacteraceae</taxon>
        <taxon>Ktedonobacter</taxon>
    </lineage>
</organism>
<gene>
    <name evidence="1" type="ORF">KSB_49290</name>
</gene>
<evidence type="ECO:0000313" key="1">
    <source>
        <dbReference type="EMBL" id="GHO56454.1"/>
    </source>
</evidence>
<dbReference type="EMBL" id="BNJG01000002">
    <property type="protein sequence ID" value="GHO56454.1"/>
    <property type="molecule type" value="Genomic_DNA"/>
</dbReference>
<keyword evidence="2" id="KW-1185">Reference proteome</keyword>
<name>A0ABQ3UUT5_9CHLR</name>